<evidence type="ECO:0000256" key="8">
    <source>
        <dbReference type="SAM" id="Phobius"/>
    </source>
</evidence>
<dbReference type="STRING" id="582667.SAMN05192568_10285"/>
<dbReference type="RefSeq" id="WP_244537270.1">
    <property type="nucleotide sequence ID" value="NZ_FOTK01000028.1"/>
</dbReference>
<evidence type="ECO:0000256" key="6">
    <source>
        <dbReference type="ARBA" id="ARBA00022777"/>
    </source>
</evidence>
<accession>A0A1I4Q3P4</accession>
<evidence type="ECO:0000256" key="1">
    <source>
        <dbReference type="ARBA" id="ARBA00000085"/>
    </source>
</evidence>
<evidence type="ECO:0000256" key="2">
    <source>
        <dbReference type="ARBA" id="ARBA00004370"/>
    </source>
</evidence>
<dbReference type="AlphaFoldDB" id="A0A1I4Q3P4"/>
<evidence type="ECO:0000259" key="10">
    <source>
        <dbReference type="PROSITE" id="PS50885"/>
    </source>
</evidence>
<comment type="subcellular location">
    <subcellularLocation>
        <location evidence="2">Membrane</location>
    </subcellularLocation>
</comment>
<sequence length="785" mass="84316">MRLTIARGLGRSGIARRVLVVGAIPILVAALIALGAGFLLHEAERARAGAVVATETVQTLSAMNQARVNAVSSNVRRREEAEGAFGERAAIATAQLDRLAGLARTRGQSALVTTVAQDLNAQVTRMRSLVRSERTASETILDMARRADALVALTDVARRRQQEDNALLIAVLADRDVELERNQAVVTALRELREAIGTAELNRARVGRPVFPVEFEELAVDLRQLETVGERVHGVLRADGEAGAADRVQELLRAYRDRSRTEDDLNRVLSEGFELTRATQAGRVLVEWCDHLVRVNAARQRQLSEELASLIRHSVLSNEAELSAQDIALTALRLARRTDAALAQRDTAEASRVLEAGATLSGTSRTLLIPVGIRDEMAGAIDGWRTQLAATIGKVGEQNDTIAEMDRRAGTMSANAQTLSRAFIDDADQFGSTIRQVLIVGAIGALCLGIGAAAAVARSITQPLHALQNSIVAAAGAPTPEDIGRDDHLLTRGDELGDIARATNAFLEQIRRREADRQSAAQRADDALTTLRQAQEDLIRAERLASLGQLVAGVSHEISTPLGIALTTATQIQSDSIAFERLIGGNQLSRSRLTGYAGRMQEGAHLLTSNLMRAADLLYSFKQVAADQAIEDRRALSLAAWLDELLKSLRALARPSKTVIAVACPPDIVVDTLPGILAQIVTNAVKNAIEHGFQDREGGLITITGFRTTDGIGLSIADDGRGIEAADLGRVFDPFFTTARARGGTGLGLHIVHNLVVNRLQGRVELQSSPSAGTVLRLWLPERLA</sequence>
<reference evidence="12" key="1">
    <citation type="submission" date="2016-10" db="EMBL/GenBank/DDBJ databases">
        <authorList>
            <person name="Varghese N."/>
            <person name="Submissions S."/>
        </authorList>
    </citation>
    <scope>NUCLEOTIDE SEQUENCE [LARGE SCALE GENOMIC DNA]</scope>
    <source>
        <strain evidence="12">BL36</strain>
    </source>
</reference>
<feature type="transmembrane region" description="Helical" evidence="8">
    <location>
        <begin position="20"/>
        <end position="40"/>
    </location>
</feature>
<dbReference type="PROSITE" id="PS50885">
    <property type="entry name" value="HAMP"/>
    <property type="match status" value="1"/>
</dbReference>
<dbReference type="SMART" id="SM00387">
    <property type="entry name" value="HATPase_c"/>
    <property type="match status" value="1"/>
</dbReference>
<keyword evidence="8" id="KW-0812">Transmembrane</keyword>
<dbReference type="GO" id="GO:0016020">
    <property type="term" value="C:membrane"/>
    <property type="evidence" value="ECO:0007669"/>
    <property type="project" value="UniProtKB-SubCell"/>
</dbReference>
<dbReference type="SUPFAM" id="SSF55874">
    <property type="entry name" value="ATPase domain of HSP90 chaperone/DNA topoisomerase II/histidine kinase"/>
    <property type="match status" value="1"/>
</dbReference>
<evidence type="ECO:0000313" key="11">
    <source>
        <dbReference type="EMBL" id="SFM34657.1"/>
    </source>
</evidence>
<keyword evidence="4" id="KW-0597">Phosphoprotein</keyword>
<name>A0A1I4Q3P4_9HYPH</name>
<evidence type="ECO:0000256" key="4">
    <source>
        <dbReference type="ARBA" id="ARBA00022553"/>
    </source>
</evidence>
<dbReference type="PANTHER" id="PTHR43065">
    <property type="entry name" value="SENSOR HISTIDINE KINASE"/>
    <property type="match status" value="1"/>
</dbReference>
<proteinExistence type="predicted"/>
<gene>
    <name evidence="11" type="ORF">SAMN05192568_10285</name>
</gene>
<dbReference type="PANTHER" id="PTHR43065:SF47">
    <property type="match status" value="1"/>
</dbReference>
<evidence type="ECO:0000256" key="5">
    <source>
        <dbReference type="ARBA" id="ARBA00022679"/>
    </source>
</evidence>
<dbReference type="EC" id="2.7.13.3" evidence="3"/>
<dbReference type="InterPro" id="IPR036890">
    <property type="entry name" value="HATPase_C_sf"/>
</dbReference>
<protein>
    <recommendedName>
        <fullName evidence="3">histidine kinase</fullName>
        <ecNumber evidence="3">2.7.13.3</ecNumber>
    </recommendedName>
</protein>
<dbReference type="Gene3D" id="1.10.287.130">
    <property type="match status" value="1"/>
</dbReference>
<dbReference type="Proteomes" id="UP000199048">
    <property type="component" value="Unassembled WGS sequence"/>
</dbReference>
<dbReference type="InterPro" id="IPR003660">
    <property type="entry name" value="HAMP_dom"/>
</dbReference>
<dbReference type="GO" id="GO:0007165">
    <property type="term" value="P:signal transduction"/>
    <property type="evidence" value="ECO:0007669"/>
    <property type="project" value="InterPro"/>
</dbReference>
<dbReference type="GO" id="GO:0004673">
    <property type="term" value="F:protein histidine kinase activity"/>
    <property type="evidence" value="ECO:0007669"/>
    <property type="project" value="UniProtKB-EC"/>
</dbReference>
<keyword evidence="7" id="KW-0175">Coiled coil</keyword>
<dbReference type="PROSITE" id="PS50109">
    <property type="entry name" value="HIS_KIN"/>
    <property type="match status" value="1"/>
</dbReference>
<dbReference type="Gene3D" id="3.30.565.10">
    <property type="entry name" value="Histidine kinase-like ATPase, C-terminal domain"/>
    <property type="match status" value="1"/>
</dbReference>
<dbReference type="InterPro" id="IPR004358">
    <property type="entry name" value="Sig_transdc_His_kin-like_C"/>
</dbReference>
<evidence type="ECO:0000259" key="9">
    <source>
        <dbReference type="PROSITE" id="PS50109"/>
    </source>
</evidence>
<keyword evidence="8" id="KW-0472">Membrane</keyword>
<dbReference type="InterPro" id="IPR005467">
    <property type="entry name" value="His_kinase_dom"/>
</dbReference>
<keyword evidence="5" id="KW-0808">Transferase</keyword>
<feature type="domain" description="Histidine kinase" evidence="9">
    <location>
        <begin position="553"/>
        <end position="784"/>
    </location>
</feature>
<evidence type="ECO:0000256" key="7">
    <source>
        <dbReference type="SAM" id="Coils"/>
    </source>
</evidence>
<organism evidence="11 12">
    <name type="scientific">Methylobacterium pseudosasicola</name>
    <dbReference type="NCBI Taxonomy" id="582667"/>
    <lineage>
        <taxon>Bacteria</taxon>
        <taxon>Pseudomonadati</taxon>
        <taxon>Pseudomonadota</taxon>
        <taxon>Alphaproteobacteria</taxon>
        <taxon>Hyphomicrobiales</taxon>
        <taxon>Methylobacteriaceae</taxon>
        <taxon>Methylobacterium</taxon>
    </lineage>
</organism>
<feature type="domain" description="HAMP" evidence="10">
    <location>
        <begin position="458"/>
        <end position="515"/>
    </location>
</feature>
<dbReference type="Pfam" id="PF02518">
    <property type="entry name" value="HATPase_c"/>
    <property type="match status" value="1"/>
</dbReference>
<feature type="coiled-coil region" evidence="7">
    <location>
        <begin position="517"/>
        <end position="544"/>
    </location>
</feature>
<evidence type="ECO:0000256" key="3">
    <source>
        <dbReference type="ARBA" id="ARBA00012438"/>
    </source>
</evidence>
<dbReference type="EMBL" id="FOTK01000028">
    <property type="protein sequence ID" value="SFM34657.1"/>
    <property type="molecule type" value="Genomic_DNA"/>
</dbReference>
<keyword evidence="8" id="KW-1133">Transmembrane helix</keyword>
<evidence type="ECO:0000313" key="12">
    <source>
        <dbReference type="Proteomes" id="UP000199048"/>
    </source>
</evidence>
<dbReference type="Gene3D" id="6.10.340.10">
    <property type="match status" value="1"/>
</dbReference>
<keyword evidence="12" id="KW-1185">Reference proteome</keyword>
<dbReference type="PRINTS" id="PR00344">
    <property type="entry name" value="BCTRLSENSOR"/>
</dbReference>
<dbReference type="InterPro" id="IPR003594">
    <property type="entry name" value="HATPase_dom"/>
</dbReference>
<keyword evidence="6 11" id="KW-0418">Kinase</keyword>
<comment type="catalytic activity">
    <reaction evidence="1">
        <text>ATP + protein L-histidine = ADP + protein N-phospho-L-histidine.</text>
        <dbReference type="EC" id="2.7.13.3"/>
    </reaction>
</comment>